<proteinExistence type="predicted"/>
<dbReference type="eggNOG" id="COG0716">
    <property type="taxonomic scope" value="Bacteria"/>
</dbReference>
<dbReference type="AlphaFoldDB" id="D1AJG4"/>
<sequence length="162" mass="18106">MKILTVYYSLDGNTQLIAEQIKSAVNGDILRLKPVHDNNKKGLFKLLSGGRQIFKNEKPELEPFDINPAEYDLIFIGTPVWAGSFAPALNTFLAENSIQNKNIALFCCSRGGKGKVFIKLHDILRDNNIIGETEFLSPVKSDPKEVNAKVSSWVDEIIEKLD</sequence>
<reference evidence="2 3" key="2">
    <citation type="journal article" date="2010" name="Stand. Genomic Sci.">
        <title>Complete genome sequence of Sebaldella termitidis type strain (NCTC 11300).</title>
        <authorList>
            <person name="Harmon-Smith M."/>
            <person name="Celia L."/>
            <person name="Chertkov O."/>
            <person name="Lapidus A."/>
            <person name="Copeland A."/>
            <person name="Glavina Del Rio T."/>
            <person name="Nolan M."/>
            <person name="Lucas S."/>
            <person name="Tice H."/>
            <person name="Cheng J.F."/>
            <person name="Han C."/>
            <person name="Detter J.C."/>
            <person name="Bruce D."/>
            <person name="Goodwin L."/>
            <person name="Pitluck S."/>
            <person name="Pati A."/>
            <person name="Liolios K."/>
            <person name="Ivanova N."/>
            <person name="Mavromatis K."/>
            <person name="Mikhailova N."/>
            <person name="Chen A."/>
            <person name="Palaniappan K."/>
            <person name="Land M."/>
            <person name="Hauser L."/>
            <person name="Chang Y.J."/>
            <person name="Jeffries C.D."/>
            <person name="Brettin T."/>
            <person name="Goker M."/>
            <person name="Beck B."/>
            <person name="Bristow J."/>
            <person name="Eisen J.A."/>
            <person name="Markowitz V."/>
            <person name="Hugenholtz P."/>
            <person name="Kyrpides N.C."/>
            <person name="Klenk H.P."/>
            <person name="Chen F."/>
        </authorList>
    </citation>
    <scope>NUCLEOTIDE SEQUENCE [LARGE SCALE GENOMIC DNA]</scope>
    <source>
        <strain evidence="3">ATCC 33386 / NCTC 11300</strain>
    </source>
</reference>
<gene>
    <name evidence="2" type="ordered locus">Sterm_1997</name>
</gene>
<feature type="domain" description="Flavodoxin-like" evidence="1">
    <location>
        <begin position="3"/>
        <end position="158"/>
    </location>
</feature>
<dbReference type="KEGG" id="str:Sterm_1997"/>
<dbReference type="Gene3D" id="3.40.50.360">
    <property type="match status" value="1"/>
</dbReference>
<dbReference type="EMBL" id="CP001739">
    <property type="protein sequence ID" value="ACZ08852.1"/>
    <property type="molecule type" value="Genomic_DNA"/>
</dbReference>
<dbReference type="RefSeq" id="WP_012861446.1">
    <property type="nucleotide sequence ID" value="NC_013517.1"/>
</dbReference>
<dbReference type="PROSITE" id="PS50902">
    <property type="entry name" value="FLAVODOXIN_LIKE"/>
    <property type="match status" value="1"/>
</dbReference>
<dbReference type="STRING" id="526218.Sterm_1997"/>
<organism evidence="2 3">
    <name type="scientific">Sebaldella termitidis (strain ATCC 33386 / NCTC 11300)</name>
    <dbReference type="NCBI Taxonomy" id="526218"/>
    <lineage>
        <taxon>Bacteria</taxon>
        <taxon>Fusobacteriati</taxon>
        <taxon>Fusobacteriota</taxon>
        <taxon>Fusobacteriia</taxon>
        <taxon>Fusobacteriales</taxon>
        <taxon>Leptotrichiaceae</taxon>
        <taxon>Sebaldella</taxon>
    </lineage>
</organism>
<accession>D1AJG4</accession>
<dbReference type="PANTHER" id="PTHR39201:SF1">
    <property type="entry name" value="FLAVODOXIN-LIKE DOMAIN-CONTAINING PROTEIN"/>
    <property type="match status" value="1"/>
</dbReference>
<evidence type="ECO:0000313" key="3">
    <source>
        <dbReference type="Proteomes" id="UP000000845"/>
    </source>
</evidence>
<dbReference type="Proteomes" id="UP000000845">
    <property type="component" value="Chromosome"/>
</dbReference>
<dbReference type="HOGENOM" id="CLU_068890_1_2_0"/>
<dbReference type="GO" id="GO:0010181">
    <property type="term" value="F:FMN binding"/>
    <property type="evidence" value="ECO:0007669"/>
    <property type="project" value="InterPro"/>
</dbReference>
<dbReference type="Pfam" id="PF12682">
    <property type="entry name" value="Flavodoxin_4"/>
    <property type="match status" value="1"/>
</dbReference>
<keyword evidence="3" id="KW-1185">Reference proteome</keyword>
<dbReference type="InterPro" id="IPR008254">
    <property type="entry name" value="Flavodoxin/NO_synth"/>
</dbReference>
<evidence type="ECO:0000259" key="1">
    <source>
        <dbReference type="PROSITE" id="PS50902"/>
    </source>
</evidence>
<reference evidence="3" key="1">
    <citation type="submission" date="2009-09" db="EMBL/GenBank/DDBJ databases">
        <title>The complete chromosome of Sebaldella termitidis ATCC 33386.</title>
        <authorList>
            <consortium name="US DOE Joint Genome Institute (JGI-PGF)"/>
            <person name="Lucas S."/>
            <person name="Copeland A."/>
            <person name="Lapidus A."/>
            <person name="Glavina del Rio T."/>
            <person name="Dalin E."/>
            <person name="Tice H."/>
            <person name="Bruce D."/>
            <person name="Goodwin L."/>
            <person name="Pitluck S."/>
            <person name="Kyrpides N."/>
            <person name="Mavromatis K."/>
            <person name="Ivanova N."/>
            <person name="Mikhailova N."/>
            <person name="Sims D."/>
            <person name="Meincke L."/>
            <person name="Brettin T."/>
            <person name="Detter J.C."/>
            <person name="Han C."/>
            <person name="Larimer F."/>
            <person name="Land M."/>
            <person name="Hauser L."/>
            <person name="Markowitz V."/>
            <person name="Cheng J.F."/>
            <person name="Hugenholtz P."/>
            <person name="Woyke T."/>
            <person name="Wu D."/>
            <person name="Eisen J.A."/>
        </authorList>
    </citation>
    <scope>NUCLEOTIDE SEQUENCE [LARGE SCALE GENOMIC DNA]</scope>
    <source>
        <strain evidence="3">ATCC 33386 / NCTC 11300</strain>
    </source>
</reference>
<evidence type="ECO:0000313" key="2">
    <source>
        <dbReference type="EMBL" id="ACZ08852.1"/>
    </source>
</evidence>
<dbReference type="PANTHER" id="PTHR39201">
    <property type="entry name" value="EXPORTED PROTEIN-RELATED"/>
    <property type="match status" value="1"/>
</dbReference>
<dbReference type="SUPFAM" id="SSF52218">
    <property type="entry name" value="Flavoproteins"/>
    <property type="match status" value="1"/>
</dbReference>
<name>D1AJG4_SEBTE</name>
<protein>
    <recommendedName>
        <fullName evidence="1">Flavodoxin-like domain-containing protein</fullName>
    </recommendedName>
</protein>
<dbReference type="InterPro" id="IPR029039">
    <property type="entry name" value="Flavoprotein-like_sf"/>
</dbReference>